<dbReference type="CDD" id="cd05471">
    <property type="entry name" value="pepsin_like"/>
    <property type="match status" value="1"/>
</dbReference>
<proteinExistence type="inferred from homology"/>
<dbReference type="PANTHER" id="PTHR13683">
    <property type="entry name" value="ASPARTYL PROTEASES"/>
    <property type="match status" value="1"/>
</dbReference>
<name>J3LWT4_ORYBR</name>
<sequence>MANGVLEVQPKFTIVGVGGKGSDIGVLQNHDRNHHRRHLVAADLPLGGMDTGDLAGSGIYYTEIGIGAPTMQYYVQVDTGSSSFWVNGISCKQCPHESSVVSKLTLYDPLESITSRAVQCDDVFCTSKHWGVQPDCNRSSKCPYYFAYGDGGATVGWFYKDLVHYDQLSGNNGQTQPTNASVIFGSAAQISGSLNISEWAVNEIIGLSNSNDTVLSQLAAAGKTKKIFSRCLDSRKGGGIFAIGEVVEPKVKTTPLVNNKSKYHLVNLKSINVSNTTLQIPDNILETTNTKGTMIDSGTTLVYLLLIGN</sequence>
<dbReference type="InterPro" id="IPR034164">
    <property type="entry name" value="Pepsin-like_dom"/>
</dbReference>
<dbReference type="SUPFAM" id="SSF50630">
    <property type="entry name" value="Acid proteases"/>
    <property type="match status" value="1"/>
</dbReference>
<dbReference type="AlphaFoldDB" id="J3LWT4"/>
<reference evidence="4" key="2">
    <citation type="submission" date="2013-04" db="UniProtKB">
        <authorList>
            <consortium name="EnsemblPlants"/>
        </authorList>
    </citation>
    <scope>IDENTIFICATION</scope>
</reference>
<dbReference type="InterPro" id="IPR001461">
    <property type="entry name" value="Aspartic_peptidase_A1"/>
</dbReference>
<dbReference type="Pfam" id="PF14543">
    <property type="entry name" value="TAXi_N"/>
    <property type="match status" value="1"/>
</dbReference>
<dbReference type="GO" id="GO:0006508">
    <property type="term" value="P:proteolysis"/>
    <property type="evidence" value="ECO:0007669"/>
    <property type="project" value="InterPro"/>
</dbReference>
<accession>J3LWT4</accession>
<organism evidence="4">
    <name type="scientific">Oryza brachyantha</name>
    <name type="common">malo sina</name>
    <dbReference type="NCBI Taxonomy" id="4533"/>
    <lineage>
        <taxon>Eukaryota</taxon>
        <taxon>Viridiplantae</taxon>
        <taxon>Streptophyta</taxon>
        <taxon>Embryophyta</taxon>
        <taxon>Tracheophyta</taxon>
        <taxon>Spermatophyta</taxon>
        <taxon>Magnoliopsida</taxon>
        <taxon>Liliopsida</taxon>
        <taxon>Poales</taxon>
        <taxon>Poaceae</taxon>
        <taxon>BOP clade</taxon>
        <taxon>Oryzoideae</taxon>
        <taxon>Oryzeae</taxon>
        <taxon>Oryzinae</taxon>
        <taxon>Oryza</taxon>
    </lineage>
</organism>
<dbReference type="Proteomes" id="UP000006038">
    <property type="component" value="Chromosome 4"/>
</dbReference>
<dbReference type="Gene3D" id="2.40.70.10">
    <property type="entry name" value="Acid Proteases"/>
    <property type="match status" value="2"/>
</dbReference>
<dbReference type="eggNOG" id="KOG1339">
    <property type="taxonomic scope" value="Eukaryota"/>
</dbReference>
<dbReference type="PANTHER" id="PTHR13683:SF768">
    <property type="entry name" value="EUKARYOTIC ASPARTYL PROTEASE FAMILY PROTEIN"/>
    <property type="match status" value="1"/>
</dbReference>
<reference evidence="4" key="1">
    <citation type="journal article" date="2013" name="Nat. Commun.">
        <title>Whole-genome sequencing of Oryza brachyantha reveals mechanisms underlying Oryza genome evolution.</title>
        <authorList>
            <person name="Chen J."/>
            <person name="Huang Q."/>
            <person name="Gao D."/>
            <person name="Wang J."/>
            <person name="Lang Y."/>
            <person name="Liu T."/>
            <person name="Li B."/>
            <person name="Bai Z."/>
            <person name="Luis Goicoechea J."/>
            <person name="Liang C."/>
            <person name="Chen C."/>
            <person name="Zhang W."/>
            <person name="Sun S."/>
            <person name="Liao Y."/>
            <person name="Zhang X."/>
            <person name="Yang L."/>
            <person name="Song C."/>
            <person name="Wang M."/>
            <person name="Shi J."/>
            <person name="Liu G."/>
            <person name="Liu J."/>
            <person name="Zhou H."/>
            <person name="Zhou W."/>
            <person name="Yu Q."/>
            <person name="An N."/>
            <person name="Chen Y."/>
            <person name="Cai Q."/>
            <person name="Wang B."/>
            <person name="Liu B."/>
            <person name="Min J."/>
            <person name="Huang Y."/>
            <person name="Wu H."/>
            <person name="Li Z."/>
            <person name="Zhang Y."/>
            <person name="Yin Y."/>
            <person name="Song W."/>
            <person name="Jiang J."/>
            <person name="Jackson S.A."/>
            <person name="Wing R.A."/>
            <person name="Wang J."/>
            <person name="Chen M."/>
        </authorList>
    </citation>
    <scope>NUCLEOTIDE SEQUENCE [LARGE SCALE GENOMIC DNA]</scope>
    <source>
        <strain evidence="4">cv. IRGC 101232</strain>
    </source>
</reference>
<feature type="domain" description="Peptidase A1" evidence="3">
    <location>
        <begin position="60"/>
        <end position="309"/>
    </location>
</feature>
<evidence type="ECO:0000256" key="2">
    <source>
        <dbReference type="PIRSR" id="PIRSR601461-1"/>
    </source>
</evidence>
<evidence type="ECO:0000313" key="5">
    <source>
        <dbReference type="Proteomes" id="UP000006038"/>
    </source>
</evidence>
<keyword evidence="5" id="KW-1185">Reference proteome</keyword>
<evidence type="ECO:0000256" key="1">
    <source>
        <dbReference type="ARBA" id="ARBA00007447"/>
    </source>
</evidence>
<evidence type="ECO:0000313" key="4">
    <source>
        <dbReference type="EnsemblPlants" id="OB04G16090.1"/>
    </source>
</evidence>
<feature type="active site" evidence="2">
    <location>
        <position position="78"/>
    </location>
</feature>
<dbReference type="InterPro" id="IPR021109">
    <property type="entry name" value="Peptidase_aspartic_dom_sf"/>
</dbReference>
<dbReference type="PRINTS" id="PR00792">
    <property type="entry name" value="PEPSIN"/>
</dbReference>
<dbReference type="InterPro" id="IPR032861">
    <property type="entry name" value="TAXi_N"/>
</dbReference>
<dbReference type="Gramene" id="OB04G16090.1">
    <property type="protein sequence ID" value="OB04G16090.1"/>
    <property type="gene ID" value="OB04G16090"/>
</dbReference>
<dbReference type="HOGENOM" id="CLU_005738_7_0_1"/>
<dbReference type="InterPro" id="IPR033121">
    <property type="entry name" value="PEPTIDASE_A1"/>
</dbReference>
<dbReference type="EnsemblPlants" id="OB04G16090.1">
    <property type="protein sequence ID" value="OB04G16090.1"/>
    <property type="gene ID" value="OB04G16090"/>
</dbReference>
<feature type="active site" evidence="2">
    <location>
        <position position="296"/>
    </location>
</feature>
<protein>
    <recommendedName>
        <fullName evidence="3">Peptidase A1 domain-containing protein</fullName>
    </recommendedName>
</protein>
<comment type="similarity">
    <text evidence="1">Belongs to the peptidase A1 family.</text>
</comment>
<evidence type="ECO:0000259" key="3">
    <source>
        <dbReference type="PROSITE" id="PS51767"/>
    </source>
</evidence>
<dbReference type="GO" id="GO:0004190">
    <property type="term" value="F:aspartic-type endopeptidase activity"/>
    <property type="evidence" value="ECO:0007669"/>
    <property type="project" value="InterPro"/>
</dbReference>
<dbReference type="PROSITE" id="PS51767">
    <property type="entry name" value="PEPTIDASE_A1"/>
    <property type="match status" value="1"/>
</dbReference>